<evidence type="ECO:0000313" key="1">
    <source>
        <dbReference type="EMBL" id="GAA2523979.1"/>
    </source>
</evidence>
<name>A0ABP6AUR0_9ACTN</name>
<dbReference type="Proteomes" id="UP001499978">
    <property type="component" value="Unassembled WGS sequence"/>
</dbReference>
<evidence type="ECO:0000313" key="2">
    <source>
        <dbReference type="Proteomes" id="UP001499978"/>
    </source>
</evidence>
<accession>A0ABP6AUR0</accession>
<dbReference type="NCBIfam" id="NF047719">
    <property type="entry name" value="SCO6745_fam_HTH"/>
    <property type="match status" value="1"/>
</dbReference>
<proteinExistence type="predicted"/>
<dbReference type="RefSeq" id="WP_344172114.1">
    <property type="nucleotide sequence ID" value="NZ_BAAARY010000009.1"/>
</dbReference>
<reference evidence="2" key="1">
    <citation type="journal article" date="2019" name="Int. J. Syst. Evol. Microbiol.">
        <title>The Global Catalogue of Microorganisms (GCM) 10K type strain sequencing project: providing services to taxonomists for standard genome sequencing and annotation.</title>
        <authorList>
            <consortium name="The Broad Institute Genomics Platform"/>
            <consortium name="The Broad Institute Genome Sequencing Center for Infectious Disease"/>
            <person name="Wu L."/>
            <person name="Ma J."/>
        </authorList>
    </citation>
    <scope>NUCLEOTIDE SEQUENCE [LARGE SCALE GENOMIC DNA]</scope>
    <source>
        <strain evidence="2">JCM 3367</strain>
    </source>
</reference>
<dbReference type="EMBL" id="BAAARY010000009">
    <property type="protein sequence ID" value="GAA2523979.1"/>
    <property type="molecule type" value="Genomic_DNA"/>
</dbReference>
<keyword evidence="2" id="KW-1185">Reference proteome</keyword>
<gene>
    <name evidence="1" type="ORF">GCM10010201_23080</name>
</gene>
<sequence>MTPEHAAAASRIPTQWLGSAYIDCPMTVRRARRWGLSGWSFHVASRGGVLGEASADTVAAALGFFAPDLVRDAWDAARRVRPPVEIAAQSIAECCRWGTEHLDGFVRVRRLIDLAAPVVRNADGAGLPLFVAWRSMPSPDVTPGARAAVLLHLLRELRLGAHLIAVRAAGLSPVESILGGPDGERGAAALGWAGPYPPGAPLVRRRVWSDQVADSMVGRAMAGLTPAERGELVDLLHAAWRRCEAAATRQVA</sequence>
<comment type="caution">
    <text evidence="1">The sequence shown here is derived from an EMBL/GenBank/DDBJ whole genome shotgun (WGS) entry which is preliminary data.</text>
</comment>
<dbReference type="Pfam" id="PF21863">
    <property type="entry name" value="HTH_67"/>
    <property type="match status" value="1"/>
</dbReference>
<organism evidence="1 2">
    <name type="scientific">Pilimelia columellifera subsp. columellifera</name>
    <dbReference type="NCBI Taxonomy" id="706583"/>
    <lineage>
        <taxon>Bacteria</taxon>
        <taxon>Bacillati</taxon>
        <taxon>Actinomycetota</taxon>
        <taxon>Actinomycetes</taxon>
        <taxon>Micromonosporales</taxon>
        <taxon>Micromonosporaceae</taxon>
        <taxon>Pilimelia</taxon>
    </lineage>
</organism>
<protein>
    <submittedName>
        <fullName evidence="1">EvbL</fullName>
    </submittedName>
</protein>
<dbReference type="InterPro" id="IPR054058">
    <property type="entry name" value="HTH_67"/>
</dbReference>